<dbReference type="Proteomes" id="UP000254771">
    <property type="component" value="Unassembled WGS sequence"/>
</dbReference>
<reference evidence="1 2" key="1">
    <citation type="journal article" date="2018" name="ISME J.">
        <title>Endosymbiont genomes yield clues of tubeworm success.</title>
        <authorList>
            <person name="Li Y."/>
            <person name="Liles M.R."/>
            <person name="Halanych K.M."/>
        </authorList>
    </citation>
    <scope>NUCLEOTIDE SEQUENCE [LARGE SCALE GENOMIC DNA]</scope>
    <source>
        <strain evidence="1">A1462</strain>
    </source>
</reference>
<accession>A0A370DNF3</accession>
<evidence type="ECO:0000313" key="1">
    <source>
        <dbReference type="EMBL" id="RDH86363.1"/>
    </source>
</evidence>
<dbReference type="EMBL" id="QFXE01000010">
    <property type="protein sequence ID" value="RDH86363.1"/>
    <property type="molecule type" value="Genomic_DNA"/>
</dbReference>
<sequence length="352" mass="36869">MTAYNAIPAADIDPDSPLTTSLMTHLRDNPIAISEGSTGAPKNQTASYAAGSVDAAAIAADAVGQSEIAANAVGSGELKTATASQSVSVPSLGTADIVLTGGDQTMGYFYGGSTLWADITSIAHDQTYAARARFYNSNSSFARTVYVHSRYVQASPPYDLGDGECGLFIYVQIAANGDILGLSEAADPIWAHNGPTNALADSYDKDGIGYRHVRKLPPDAGRLSVAMAAVREKTAAGQALTALEVSALSRYTAAFKAAPMVRERITNEMKNADMNVIPSPYQQQGGTTIVMLDPVSDLSHELLHLKEHQGVNVSELFELGALEISSTELNRAGPTGMPIVDFGWKNAGAAAI</sequence>
<keyword evidence="2" id="KW-1185">Reference proteome</keyword>
<name>A0A370DNF3_9GAMM</name>
<organism evidence="1 2">
    <name type="scientific">endosymbiont of Escarpia spicata</name>
    <dbReference type="NCBI Taxonomy" id="2200908"/>
    <lineage>
        <taxon>Bacteria</taxon>
        <taxon>Pseudomonadati</taxon>
        <taxon>Pseudomonadota</taxon>
        <taxon>Gammaproteobacteria</taxon>
        <taxon>sulfur-oxidizing symbionts</taxon>
    </lineage>
</organism>
<comment type="caution">
    <text evidence="1">The sequence shown here is derived from an EMBL/GenBank/DDBJ whole genome shotgun (WGS) entry which is preliminary data.</text>
</comment>
<gene>
    <name evidence="1" type="ORF">DIZ78_09340</name>
</gene>
<proteinExistence type="predicted"/>
<evidence type="ECO:0000313" key="2">
    <source>
        <dbReference type="Proteomes" id="UP000254771"/>
    </source>
</evidence>
<dbReference type="AlphaFoldDB" id="A0A370DNF3"/>
<protein>
    <submittedName>
        <fullName evidence="1">Uncharacterized protein</fullName>
    </submittedName>
</protein>